<evidence type="ECO:0000313" key="1">
    <source>
        <dbReference type="EMBL" id="ADX68181.1"/>
    </source>
</evidence>
<dbReference type="KEGG" id="wvi:Weevi_1480"/>
<dbReference type="STRING" id="865938.Weevi_1480"/>
<dbReference type="EMBL" id="CP002455">
    <property type="protein sequence ID" value="ADX68181.1"/>
    <property type="molecule type" value="Genomic_DNA"/>
</dbReference>
<name>F0NYQ0_WEEVC</name>
<reference evidence="1 2" key="1">
    <citation type="journal article" date="2011" name="Stand. Genomic Sci.">
        <title>Complete genome sequence of Weeksella virosa type strain (9751).</title>
        <authorList>
            <person name="Lang E."/>
            <person name="Teshima H."/>
            <person name="Lucas S."/>
            <person name="Lapidus A."/>
            <person name="Hammon N."/>
            <person name="Deshpande S."/>
            <person name="Nolan M."/>
            <person name="Cheng J.F."/>
            <person name="Pitluck S."/>
            <person name="Liolios K."/>
            <person name="Pagani I."/>
            <person name="Mikhailova N."/>
            <person name="Ivanova N."/>
            <person name="Mavromatis K."/>
            <person name="Pati A."/>
            <person name="Tapia R."/>
            <person name="Han C."/>
            <person name="Goodwin L."/>
            <person name="Chen A."/>
            <person name="Palaniappan K."/>
            <person name="Land M."/>
            <person name="Hauser L."/>
            <person name="Chang Y.J."/>
            <person name="Jeffries C.D."/>
            <person name="Brambilla E.M."/>
            <person name="Kopitz M."/>
            <person name="Rohde M."/>
            <person name="Goker M."/>
            <person name="Tindall B.J."/>
            <person name="Detter J.C."/>
            <person name="Woyke T."/>
            <person name="Bristow J."/>
            <person name="Eisen J.A."/>
            <person name="Markowitz V."/>
            <person name="Hugenholtz P."/>
            <person name="Klenk H.P."/>
            <person name="Kyrpides N.C."/>
        </authorList>
    </citation>
    <scope>NUCLEOTIDE SEQUENCE [LARGE SCALE GENOMIC DNA]</scope>
    <source>
        <strain evidence="2">ATCC 43766 / DSM 16922 / JCM 21250 / NBRC 16016 / NCTC 11634 / CL345/78</strain>
    </source>
</reference>
<gene>
    <name evidence="1" type="ordered locus">Weevi_1480</name>
</gene>
<accession>F0NYQ0</accession>
<sequence length="34" mass="3850">MKKMIFAGALLLFGTFALANVENVKLDPPEIYMY</sequence>
<evidence type="ECO:0000313" key="2">
    <source>
        <dbReference type="Proteomes" id="UP000008641"/>
    </source>
</evidence>
<dbReference type="AlphaFoldDB" id="F0NYQ0"/>
<dbReference type="Proteomes" id="UP000008641">
    <property type="component" value="Chromosome"/>
</dbReference>
<reference evidence="2" key="2">
    <citation type="journal article" date="2011" name="Stand. Genomic Sci.">
        <title>Complete genome sequence of Weeksella virosa type strain (9751T).</title>
        <authorList>
            <person name="Lang E."/>
            <person name="Teshima H."/>
            <person name="Lucas S."/>
            <person name="Lapidus A."/>
            <person name="Hammon N."/>
            <person name="Deshpande S."/>
            <person name="Nolan M."/>
            <person name="Cheng J."/>
            <person name="Pitluck S."/>
            <person name="Liolios K."/>
            <person name="Pagani I."/>
            <person name="Mikhailova N."/>
            <person name="Ivanova N."/>
            <person name="Mavromatis K."/>
            <person name="Pati A."/>
            <person name="Tapia R."/>
            <person name="Han C."/>
            <person name="Goodwin L."/>
            <person name="Chen A."/>
            <person name="Palaniappan K."/>
            <person name="Land M."/>
            <person name="Hauser L."/>
            <person name="Chang Y."/>
            <person name="Jeffries C."/>
            <person name="Brambilla E."/>
            <person name="Kopitz M."/>
            <person name="Rohde M."/>
            <person name="Goker M."/>
            <person name="Tindall B."/>
            <person name="Detter J."/>
            <person name="Woyke T."/>
            <person name="Bristow J."/>
            <person name="Eisen J."/>
            <person name="Markowitz V."/>
            <person name="Hugenholtz P."/>
            <person name="Klenk H."/>
            <person name="Kyrpides N."/>
        </authorList>
    </citation>
    <scope>NUCLEOTIDE SEQUENCE [LARGE SCALE GENOMIC DNA]</scope>
    <source>
        <strain evidence="2">ATCC 43766 / DSM 16922 / JCM 21250 / NBRC 16016 / NCTC 11634 / CL345/78</strain>
    </source>
</reference>
<organism evidence="1 2">
    <name type="scientific">Weeksella virosa (strain ATCC 43766 / DSM 16922 / JCM 21250 / CCUG 30538 / CDC 9751 / IAM 14551 / NBRC 16016 / NCTC 11634 / CL345/78)</name>
    <dbReference type="NCBI Taxonomy" id="865938"/>
    <lineage>
        <taxon>Bacteria</taxon>
        <taxon>Pseudomonadati</taxon>
        <taxon>Bacteroidota</taxon>
        <taxon>Flavobacteriia</taxon>
        <taxon>Flavobacteriales</taxon>
        <taxon>Weeksellaceae</taxon>
        <taxon>Weeksella</taxon>
    </lineage>
</organism>
<keyword evidence="2" id="KW-1185">Reference proteome</keyword>
<protein>
    <submittedName>
        <fullName evidence="1">Uncharacterized protein</fullName>
    </submittedName>
</protein>
<dbReference type="HOGENOM" id="CLU_3376704_0_0_10"/>
<proteinExistence type="predicted"/>